<evidence type="ECO:0000313" key="2">
    <source>
        <dbReference type="Proteomes" id="UP001164746"/>
    </source>
</evidence>
<organism evidence="1 2">
    <name type="scientific">Mya arenaria</name>
    <name type="common">Soft-shell clam</name>
    <dbReference type="NCBI Taxonomy" id="6604"/>
    <lineage>
        <taxon>Eukaryota</taxon>
        <taxon>Metazoa</taxon>
        <taxon>Spiralia</taxon>
        <taxon>Lophotrochozoa</taxon>
        <taxon>Mollusca</taxon>
        <taxon>Bivalvia</taxon>
        <taxon>Autobranchia</taxon>
        <taxon>Heteroconchia</taxon>
        <taxon>Euheterodonta</taxon>
        <taxon>Imparidentia</taxon>
        <taxon>Neoheterodontei</taxon>
        <taxon>Myida</taxon>
        <taxon>Myoidea</taxon>
        <taxon>Myidae</taxon>
        <taxon>Mya</taxon>
    </lineage>
</organism>
<dbReference type="EMBL" id="CP111019">
    <property type="protein sequence ID" value="WAR12932.1"/>
    <property type="molecule type" value="Genomic_DNA"/>
</dbReference>
<protein>
    <submittedName>
        <fullName evidence="1">Uncharacterized protein</fullName>
    </submittedName>
</protein>
<gene>
    <name evidence="1" type="ORF">MAR_027112</name>
</gene>
<evidence type="ECO:0000313" key="1">
    <source>
        <dbReference type="EMBL" id="WAR12932.1"/>
    </source>
</evidence>
<name>A0ABY7EUM0_MYAAR</name>
<keyword evidence="2" id="KW-1185">Reference proteome</keyword>
<accession>A0ABY7EUM0</accession>
<sequence length="898" mass="100666">MEVSWEIIYNNTILSNLSKRTPEIRQPATYPRDLVVKSHEAASRPTPTSVCIAGSAVPNCSTSQACRKMLMACLLAGVVSQPMGMGDCPEGQIFCFMRERCVNLDGTCPDHLSCGDHENWTYLDTSDGFPQCRPTDILFGNEVLHVARGEGYVCWQNARQECVPDDQCHFLSVTFQINASFPEVIGPNWEHFDSALAHIQNSTAAVLSVNRGMVFGLYAWEGSIWVHFGVPPELRSAIEALFYDQQRQFLANDDWSLDIVWGSLSIYEHLPITNPGDNPDMGSHCSDGMIYCLMTRQCVSINGAVPDCDSNMPCADYEVLCKDDMGGYYCSDQDCHGSSGNIQCPEGEIYCLMSKQCVNEVDASCSEQSFCSDFEYLDVTDGYPQCKYNDESCPYGEVCWRNDRQECVPDHECRSLAVMFMINGVFGDVFGVQMEHYDPVIGYIRAAIAASLSIEPAMMFNFQAWEGSIWVRFEAPEELWNAIEALFNGTMGQFLSDTTWNLDIDFGSVHMERLYGGERCPYGMNMCMNGTGSYYCSNMNCEEPEGMQQCPDDQVQCMGSFGNYYCSDNGCDEEVGTCPSDQRNPVQQERFTAMERRHVCQIQPCVQTPSTNLVMFMINGVFGDVFGVQMEHYDPVIGYIRAAIAASLSIEPAMMFNFQAWEGSIWVRFEAPEELWNAIEALFNGTVGQFLSDTTWNLDIDFGSVHMERLYGGERCPYGMNMCMNGTGSYYCSNMNCEEPEGMQQCPDDQVQCMGSFGNYYCSDNGCDEEEESCPAGEIYCHGTKACVSDTTLCADSFHEPRCPYAYKVCWRNNQQECVPDNECPSLAVEFRINGVFDEVFGVHMEHYEAVIGHIRTAIASSLSLVEQVDPGMLFGFDAWEGSELALFFFSEDSLERC</sequence>
<dbReference type="Proteomes" id="UP001164746">
    <property type="component" value="Chromosome 8"/>
</dbReference>
<reference evidence="1" key="1">
    <citation type="submission" date="2022-11" db="EMBL/GenBank/DDBJ databases">
        <title>Centuries of genome instability and evolution in soft-shell clam transmissible cancer (bioRxiv).</title>
        <authorList>
            <person name="Hart S.F.M."/>
            <person name="Yonemitsu M.A."/>
            <person name="Giersch R.M."/>
            <person name="Beal B.F."/>
            <person name="Arriagada G."/>
            <person name="Davis B.W."/>
            <person name="Ostrander E.A."/>
            <person name="Goff S.P."/>
            <person name="Metzger M.J."/>
        </authorList>
    </citation>
    <scope>NUCLEOTIDE SEQUENCE</scope>
    <source>
        <strain evidence="1">MELC-2E11</strain>
        <tissue evidence="1">Siphon/mantle</tissue>
    </source>
</reference>
<proteinExistence type="predicted"/>